<evidence type="ECO:0000313" key="3">
    <source>
        <dbReference type="Proteomes" id="UP001437460"/>
    </source>
</evidence>
<accession>A0ABV1HNF1</accession>
<dbReference type="EMBL" id="JBBMFJ010000026">
    <property type="protein sequence ID" value="MEQ2563841.1"/>
    <property type="molecule type" value="Genomic_DNA"/>
</dbReference>
<sequence>MPTVYRGCHEQKGISVKLSLKNIAKVEQADIEINGITVIAGENNTGKSTVGRALFAVFNSFYDIENQVKQQRADSVENLLDRLYFIYNSGINGMQRWNTADMALDILLHHTNDVKDYLLSYLGDMDFSEQTLEKTVASIERVLKVKDSDFYSAVLDKRITAEFDDQVCNLYSEQTGEICLNIKGEKITVHLTPDAETKVKLSDELSLNTEAIYLDDPFVLDEPRAVLGIFSSRYSDHRNHLRRKLFSPAKKENLVDEIIAKDKLNEIYNKLSSVFVGEIVRGKRSEVGYRKPDSDKVLSVHNLSMGLKTFVILKLLLEKGVIEQNGVVILDEPEIHLHPEWQLLFAELIVLIQREFEIHVLLNTHSPYFLNAIEVYSAKYGIAAQCKYYLSSSDGVAARIEDVTNCIEKIYGKLAKPLQTLENERGRL</sequence>
<dbReference type="PANTHER" id="PTHR43581">
    <property type="entry name" value="ATP/GTP PHOSPHATASE"/>
    <property type="match status" value="1"/>
</dbReference>
<dbReference type="InterPro" id="IPR051396">
    <property type="entry name" value="Bact_Antivir_Def_Nuclease"/>
</dbReference>
<evidence type="ECO:0000259" key="1">
    <source>
        <dbReference type="Pfam" id="PF13175"/>
    </source>
</evidence>
<dbReference type="PANTHER" id="PTHR43581:SF2">
    <property type="entry name" value="EXCINUCLEASE ATPASE SUBUNIT"/>
    <property type="match status" value="1"/>
</dbReference>
<gene>
    <name evidence="2" type="ORF">WMO41_11830</name>
</gene>
<name>A0ABV1HNF1_9FIRM</name>
<organism evidence="2 3">
    <name type="scientific">Ventrimonas faecis</name>
    <dbReference type="NCBI Taxonomy" id="3133170"/>
    <lineage>
        <taxon>Bacteria</taxon>
        <taxon>Bacillati</taxon>
        <taxon>Bacillota</taxon>
        <taxon>Clostridia</taxon>
        <taxon>Lachnospirales</taxon>
        <taxon>Lachnospiraceae</taxon>
        <taxon>Ventrimonas</taxon>
    </lineage>
</organism>
<feature type="domain" description="Endonuclease GajA/Old nuclease/RecF-like AAA" evidence="1">
    <location>
        <begin position="17"/>
        <end position="369"/>
    </location>
</feature>
<dbReference type="Pfam" id="PF13175">
    <property type="entry name" value="AAA_15"/>
    <property type="match status" value="1"/>
</dbReference>
<dbReference type="InterPro" id="IPR041685">
    <property type="entry name" value="AAA_GajA/Old/RecF-like"/>
</dbReference>
<keyword evidence="3" id="KW-1185">Reference proteome</keyword>
<comment type="caution">
    <text evidence="2">The sequence shown here is derived from an EMBL/GenBank/DDBJ whole genome shotgun (WGS) entry which is preliminary data.</text>
</comment>
<proteinExistence type="predicted"/>
<dbReference type="RefSeq" id="WP_349229919.1">
    <property type="nucleotide sequence ID" value="NZ_JBBMFJ010000026.1"/>
</dbReference>
<dbReference type="Gene3D" id="3.40.50.300">
    <property type="entry name" value="P-loop containing nucleotide triphosphate hydrolases"/>
    <property type="match status" value="1"/>
</dbReference>
<dbReference type="InterPro" id="IPR027417">
    <property type="entry name" value="P-loop_NTPase"/>
</dbReference>
<dbReference type="Proteomes" id="UP001437460">
    <property type="component" value="Unassembled WGS sequence"/>
</dbReference>
<evidence type="ECO:0000313" key="2">
    <source>
        <dbReference type="EMBL" id="MEQ2563841.1"/>
    </source>
</evidence>
<dbReference type="SUPFAM" id="SSF52540">
    <property type="entry name" value="P-loop containing nucleoside triphosphate hydrolases"/>
    <property type="match status" value="1"/>
</dbReference>
<protein>
    <submittedName>
        <fullName evidence="2">AAA family ATPase</fullName>
    </submittedName>
</protein>
<reference evidence="2 3" key="1">
    <citation type="submission" date="2024-03" db="EMBL/GenBank/DDBJ databases">
        <title>Human intestinal bacterial collection.</title>
        <authorList>
            <person name="Pauvert C."/>
            <person name="Hitch T.C.A."/>
            <person name="Clavel T."/>
        </authorList>
    </citation>
    <scope>NUCLEOTIDE SEQUENCE [LARGE SCALE GENOMIC DNA]</scope>
    <source>
        <strain evidence="2 3">CLA-AP-H27</strain>
    </source>
</reference>